<dbReference type="InterPro" id="IPR005083">
    <property type="entry name" value="YopJ-like"/>
</dbReference>
<keyword evidence="1" id="KW-0808">Transferase</keyword>
<comment type="catalytic activity">
    <reaction evidence="4">
        <text>L-threonyl-[protein] + acetyl-CoA = O-acetyl-L-threonyl-[protein] + CoA</text>
        <dbReference type="Rhea" id="RHEA:65340"/>
        <dbReference type="Rhea" id="RHEA-COMP:11060"/>
        <dbReference type="Rhea" id="RHEA-COMP:16780"/>
        <dbReference type="ChEBI" id="CHEBI:30013"/>
        <dbReference type="ChEBI" id="CHEBI:57287"/>
        <dbReference type="ChEBI" id="CHEBI:57288"/>
        <dbReference type="ChEBI" id="CHEBI:141025"/>
    </reaction>
    <physiologicalReaction direction="left-to-right" evidence="4">
        <dbReference type="Rhea" id="RHEA:65341"/>
    </physiologicalReaction>
</comment>
<dbReference type="OrthoDB" id="8888419at2"/>
<keyword evidence="8" id="KW-1185">Reference proteome</keyword>
<dbReference type="Proteomes" id="UP000279457">
    <property type="component" value="Unassembled WGS sequence"/>
</dbReference>
<evidence type="ECO:0000256" key="5">
    <source>
        <dbReference type="ARBA" id="ARBA00048662"/>
    </source>
</evidence>
<evidence type="ECO:0000256" key="2">
    <source>
        <dbReference type="ARBA" id="ARBA00023315"/>
    </source>
</evidence>
<evidence type="ECO:0000313" key="7">
    <source>
        <dbReference type="EMBL" id="RQM39562.1"/>
    </source>
</evidence>
<evidence type="ECO:0000256" key="4">
    <source>
        <dbReference type="ARBA" id="ARBA00048364"/>
    </source>
</evidence>
<keyword evidence="2" id="KW-0012">Acyltransferase</keyword>
<dbReference type="EMBL" id="RHHM01000002">
    <property type="protein sequence ID" value="RQM39562.1"/>
    <property type="molecule type" value="Genomic_DNA"/>
</dbReference>
<proteinExistence type="inferred from homology"/>
<evidence type="ECO:0000256" key="3">
    <source>
        <dbReference type="ARBA" id="ARBA00023785"/>
    </source>
</evidence>
<organism evidence="7 8">
    <name type="scientific">Erwinia psidii</name>
    <dbReference type="NCBI Taxonomy" id="69224"/>
    <lineage>
        <taxon>Bacteria</taxon>
        <taxon>Pseudomonadati</taxon>
        <taxon>Pseudomonadota</taxon>
        <taxon>Gammaproteobacteria</taxon>
        <taxon>Enterobacterales</taxon>
        <taxon>Erwiniaceae</taxon>
        <taxon>Erwinia</taxon>
    </lineage>
</organism>
<dbReference type="AlphaFoldDB" id="A0A3N6TWB4"/>
<comment type="caution">
    <text evidence="7">The sequence shown here is derived from an EMBL/GenBank/DDBJ whole genome shotgun (WGS) entry which is preliminary data.</text>
</comment>
<dbReference type="Pfam" id="PF03421">
    <property type="entry name" value="Acetyltransf_14"/>
    <property type="match status" value="1"/>
</dbReference>
<feature type="compositionally biased region" description="Low complexity" evidence="6">
    <location>
        <begin position="64"/>
        <end position="86"/>
    </location>
</feature>
<dbReference type="RefSeq" id="WP_124231866.1">
    <property type="nucleotide sequence ID" value="NZ_RHHM01000002.1"/>
</dbReference>
<evidence type="ECO:0000256" key="6">
    <source>
        <dbReference type="SAM" id="MobiDB-lite"/>
    </source>
</evidence>
<comment type="catalytic activity">
    <reaction evidence="5">
        <text>L-seryl-[protein] + acetyl-CoA = O-acetyl-L-seryl-[protein] + CoA</text>
        <dbReference type="Rhea" id="RHEA:59392"/>
        <dbReference type="Rhea" id="RHEA-COMP:9863"/>
        <dbReference type="Rhea" id="RHEA-COMP:15352"/>
        <dbReference type="ChEBI" id="CHEBI:29999"/>
        <dbReference type="ChEBI" id="CHEBI:57287"/>
        <dbReference type="ChEBI" id="CHEBI:57288"/>
        <dbReference type="ChEBI" id="CHEBI:141128"/>
    </reaction>
    <physiologicalReaction direction="left-to-right" evidence="5">
        <dbReference type="Rhea" id="RHEA:59393"/>
    </physiologicalReaction>
</comment>
<protein>
    <submittedName>
        <fullName evidence="7">Avirulence protein</fullName>
    </submittedName>
</protein>
<gene>
    <name evidence="7" type="ORF">EB241_03815</name>
</gene>
<evidence type="ECO:0000256" key="1">
    <source>
        <dbReference type="ARBA" id="ARBA00022679"/>
    </source>
</evidence>
<reference evidence="7 8" key="1">
    <citation type="submission" date="2018-10" db="EMBL/GenBank/DDBJ databases">
        <title>Draft genome sequence for the type isolate of Erwinia psidii, agent causal of bacterial blight in guava (Psidium guajava) and wilt and die-back of Eucalyptus spp.</title>
        <authorList>
            <person name="Hermenegildo P.S."/>
            <person name="Santos S.A."/>
            <person name="Guimaraes L.M.S."/>
            <person name="Vidigal P.M.P."/>
            <person name="Pereira I.C."/>
            <person name="Badel J.L."/>
            <person name="Alfenas-Zerbini P."/>
            <person name="Ferreira M.A.S.V."/>
            <person name="Alfenas A.C."/>
        </authorList>
    </citation>
    <scope>NUCLEOTIDE SEQUENCE [LARGE SCALE GENOMIC DNA]</scope>
    <source>
        <strain evidence="7 8">IBSBF 435</strain>
    </source>
</reference>
<dbReference type="GO" id="GO:0016746">
    <property type="term" value="F:acyltransferase activity"/>
    <property type="evidence" value="ECO:0007669"/>
    <property type="project" value="UniProtKB-KW"/>
</dbReference>
<sequence length="403" mass="44859">MNVFGIKIGHRNPSQQTERTPSPSPQASPLPAGRAGRLQRQNALSPTIRYNARSTPSTPDRARASSMHGGAGSSSPACSSGAASPSRGLTRQAGRRENAQLAQFHDTMRASPKMSRNDPIPETPPETPKRLQQKMDAIDLPKLKSLDKDLYHYAPMATELVNENNGSNAVLMRMDKKMLPLIAEAENARHPGLNLHVFKNADECYKAIKMQNKQVWSSKQPMNMRVLYSPIKGMPDHHVALDVQFRPGHRPSVMCMESALGHMMDTIQMGIEHGLKGAKVKMVGNTIQASQWDCAMYALNNALKLFKHHDEYTARVHGGETDVSLPAEFLKHAQSRSHIRESPNKNDIVSKDKGGLHAETLMHRNLAYRTQRFEKAYSTSIEGFRFQEIQRAGDYLAAQRGLK</sequence>
<comment type="similarity">
    <text evidence="3">Belongs to the acetyltransferase YopJ family.</text>
</comment>
<feature type="region of interest" description="Disordered" evidence="6">
    <location>
        <begin position="1"/>
        <end position="132"/>
    </location>
</feature>
<evidence type="ECO:0000313" key="8">
    <source>
        <dbReference type="Proteomes" id="UP000279457"/>
    </source>
</evidence>
<name>A0A3N6TWB4_9GAMM</name>
<accession>A0A3N6TWB4</accession>